<dbReference type="EMBL" id="CYZE01000022">
    <property type="protein sequence ID" value="CUP24638.1"/>
    <property type="molecule type" value="Genomic_DNA"/>
</dbReference>
<dbReference type="RefSeq" id="WP_055659905.1">
    <property type="nucleotide sequence ID" value="NZ_CABIXC010000022.1"/>
</dbReference>
<dbReference type="InterPro" id="IPR036388">
    <property type="entry name" value="WH-like_DNA-bd_sf"/>
</dbReference>
<dbReference type="InterPro" id="IPR036390">
    <property type="entry name" value="WH_DNA-bd_sf"/>
</dbReference>
<dbReference type="SUPFAM" id="SSF53850">
    <property type="entry name" value="Periplasmic binding protein-like II"/>
    <property type="match status" value="1"/>
</dbReference>
<sequence length="310" mass="34676">MGYEVGKSILYQKTGLAKSLLALDLLSKNTGDRIQPISEYQEKFGVSRGTVQNAFTYLKECGAVVLEHHGHQGTYIEKLDYHKLQENCMRKELLGIMPLPYSLTYEGFATAIYSELDELNFNMAYARGAVGRIELVESGTYQFAICSRYAAEQSISSGKKIEIAFDFGQGSFLSKHVLLLADESKDGICDGMKVAYDSKSLDQSRITDNIVRGKKITLIPIRTQQTIGALIDGTIDAGVWNYDDVLENHHDRLKVVSLAETDYNNSFSTAVLVIKTGDEALKALLKKYISVERVLGILSEVREKRREPFF</sequence>
<accession>A0A174LRJ6</accession>
<dbReference type="NCBIfam" id="NF041241">
    <property type="entry name" value="YhfZ_full"/>
    <property type="match status" value="1"/>
</dbReference>
<reference evidence="3 4" key="1">
    <citation type="submission" date="2015-09" db="EMBL/GenBank/DDBJ databases">
        <authorList>
            <consortium name="Pathogen Informatics"/>
        </authorList>
    </citation>
    <scope>NUCLEOTIDE SEQUENCE [LARGE SCALE GENOMIC DNA]</scope>
    <source>
        <strain evidence="3 4">2789STDY5608850</strain>
    </source>
</reference>
<dbReference type="Pfam" id="PF14503">
    <property type="entry name" value="YhfZ_C"/>
    <property type="match status" value="1"/>
</dbReference>
<dbReference type="AlphaFoldDB" id="A0A174LRJ6"/>
<dbReference type="InterPro" id="IPR041444">
    <property type="entry name" value="HTH_41"/>
</dbReference>
<evidence type="ECO:0000313" key="3">
    <source>
        <dbReference type="EMBL" id="CUP24638.1"/>
    </source>
</evidence>
<dbReference type="Gene3D" id="3.40.190.10">
    <property type="entry name" value="Periplasmic binding protein-like II"/>
    <property type="match status" value="2"/>
</dbReference>
<dbReference type="Proteomes" id="UP000095651">
    <property type="component" value="Unassembled WGS sequence"/>
</dbReference>
<evidence type="ECO:0000259" key="1">
    <source>
        <dbReference type="Pfam" id="PF14502"/>
    </source>
</evidence>
<organism evidence="3 4">
    <name type="scientific">Hungatella hathewayi</name>
    <dbReference type="NCBI Taxonomy" id="154046"/>
    <lineage>
        <taxon>Bacteria</taxon>
        <taxon>Bacillati</taxon>
        <taxon>Bacillota</taxon>
        <taxon>Clostridia</taxon>
        <taxon>Lachnospirales</taxon>
        <taxon>Lachnospiraceae</taxon>
        <taxon>Hungatella</taxon>
    </lineage>
</organism>
<feature type="domain" description="YhfZ helix-turn-helix" evidence="1">
    <location>
        <begin position="29"/>
        <end position="76"/>
    </location>
</feature>
<dbReference type="Pfam" id="PF14502">
    <property type="entry name" value="HTH_41"/>
    <property type="match status" value="1"/>
</dbReference>
<evidence type="ECO:0008006" key="5">
    <source>
        <dbReference type="Google" id="ProtNLM"/>
    </source>
</evidence>
<evidence type="ECO:0000313" key="4">
    <source>
        <dbReference type="Proteomes" id="UP000095651"/>
    </source>
</evidence>
<gene>
    <name evidence="3" type="ORF">ERS852407_05411</name>
</gene>
<dbReference type="SUPFAM" id="SSF46785">
    <property type="entry name" value="Winged helix' DNA-binding domain"/>
    <property type="match status" value="1"/>
</dbReference>
<protein>
    <recommendedName>
        <fullName evidence="5">Helix-turn-helix domain-containing protein</fullName>
    </recommendedName>
</protein>
<dbReference type="InterPro" id="IPR032791">
    <property type="entry name" value="YhfZ_C"/>
</dbReference>
<dbReference type="Gene3D" id="1.10.10.10">
    <property type="entry name" value="Winged helix-like DNA-binding domain superfamily/Winged helix DNA-binding domain"/>
    <property type="match status" value="1"/>
</dbReference>
<name>A0A174LRJ6_9FIRM</name>
<feature type="domain" description="Uncharacterised protein YhfZ C-terminal" evidence="2">
    <location>
        <begin position="80"/>
        <end position="308"/>
    </location>
</feature>
<proteinExistence type="predicted"/>
<evidence type="ECO:0000259" key="2">
    <source>
        <dbReference type="Pfam" id="PF14503"/>
    </source>
</evidence>